<dbReference type="Pfam" id="PF00343">
    <property type="entry name" value="Phosphorylase"/>
    <property type="match status" value="1"/>
</dbReference>
<accession>A0A1M6MQZ2</accession>
<feature type="modified residue" description="N6-(pyridoxal phosphate)lysine" evidence="12">
    <location>
        <position position="666"/>
    </location>
</feature>
<comment type="catalytic activity">
    <reaction evidence="1 13">
        <text>[(1-&gt;4)-alpha-D-glucosyl](n) + phosphate = [(1-&gt;4)-alpha-D-glucosyl](n-1) + alpha-D-glucose 1-phosphate</text>
        <dbReference type="Rhea" id="RHEA:41732"/>
        <dbReference type="Rhea" id="RHEA-COMP:9584"/>
        <dbReference type="Rhea" id="RHEA-COMP:9586"/>
        <dbReference type="ChEBI" id="CHEBI:15444"/>
        <dbReference type="ChEBI" id="CHEBI:43474"/>
        <dbReference type="ChEBI" id="CHEBI:58601"/>
        <dbReference type="EC" id="2.4.1.1"/>
    </reaction>
</comment>
<evidence type="ECO:0000313" key="16">
    <source>
        <dbReference type="Proteomes" id="UP000183994"/>
    </source>
</evidence>
<dbReference type="PROSITE" id="PS00102">
    <property type="entry name" value="PHOSPHORYLASE"/>
    <property type="match status" value="1"/>
</dbReference>
<dbReference type="CDD" id="cd04300">
    <property type="entry name" value="GT35_Glycogen_Phosphorylase"/>
    <property type="match status" value="1"/>
</dbReference>
<evidence type="ECO:0000256" key="7">
    <source>
        <dbReference type="ARBA" id="ARBA00022676"/>
    </source>
</evidence>
<keyword evidence="5" id="KW-0963">Cytoplasm</keyword>
<evidence type="ECO:0000256" key="10">
    <source>
        <dbReference type="ARBA" id="ARBA00023277"/>
    </source>
</evidence>
<keyword evidence="16" id="KW-1185">Reference proteome</keyword>
<comment type="cofactor">
    <cofactor evidence="2 13">
        <name>pyridoxal 5'-phosphate</name>
        <dbReference type="ChEBI" id="CHEBI:597326"/>
    </cofactor>
</comment>
<evidence type="ECO:0000256" key="9">
    <source>
        <dbReference type="ARBA" id="ARBA00022898"/>
    </source>
</evidence>
<dbReference type="STRING" id="1121393.SAMN02745216_02407"/>
<evidence type="ECO:0000256" key="11">
    <source>
        <dbReference type="ARBA" id="ARBA00025174"/>
    </source>
</evidence>
<keyword evidence="8 13" id="KW-0808">Transferase</keyword>
<dbReference type="SUPFAM" id="SSF53756">
    <property type="entry name" value="UDP-Glycosyltransferase/glycogen phosphorylase"/>
    <property type="match status" value="1"/>
</dbReference>
<evidence type="ECO:0000256" key="4">
    <source>
        <dbReference type="ARBA" id="ARBA00006047"/>
    </source>
</evidence>
<evidence type="ECO:0000256" key="2">
    <source>
        <dbReference type="ARBA" id="ARBA00001933"/>
    </source>
</evidence>
<dbReference type="EC" id="2.4.1.1" evidence="13"/>
<keyword evidence="6" id="KW-0021">Allosteric enzyme</keyword>
<evidence type="ECO:0000256" key="3">
    <source>
        <dbReference type="ARBA" id="ARBA00004496"/>
    </source>
</evidence>
<evidence type="ECO:0000256" key="1">
    <source>
        <dbReference type="ARBA" id="ARBA00001275"/>
    </source>
</evidence>
<dbReference type="FunFam" id="3.40.50.2000:FF:000003">
    <property type="entry name" value="Alpha-1,4 glucan phosphorylase"/>
    <property type="match status" value="1"/>
</dbReference>
<gene>
    <name evidence="15" type="ORF">SAMN02745216_02407</name>
</gene>
<evidence type="ECO:0000256" key="14">
    <source>
        <dbReference type="SAM" id="MobiDB-lite"/>
    </source>
</evidence>
<dbReference type="Gene3D" id="3.40.50.2000">
    <property type="entry name" value="Glycogen Phosphorylase B"/>
    <property type="match status" value="2"/>
</dbReference>
<dbReference type="GO" id="GO:0005980">
    <property type="term" value="P:glycogen catabolic process"/>
    <property type="evidence" value="ECO:0007669"/>
    <property type="project" value="UniProtKB-ARBA"/>
</dbReference>
<keyword evidence="7 13" id="KW-0328">Glycosyltransferase</keyword>
<dbReference type="PANTHER" id="PTHR11468">
    <property type="entry name" value="GLYCOGEN PHOSPHORYLASE"/>
    <property type="match status" value="1"/>
</dbReference>
<comment type="function">
    <text evidence="13">Allosteric enzyme that catalyzes the rate-limiting step in glycogen catabolism, the phosphorolytic cleavage of glycogen to produce glucose-1-phosphate, and plays a central role in maintaining cellular and organismal glucose homeostasis.</text>
</comment>
<dbReference type="AlphaFoldDB" id="A0A1M6MQZ2"/>
<evidence type="ECO:0000256" key="13">
    <source>
        <dbReference type="RuleBase" id="RU000587"/>
    </source>
</evidence>
<dbReference type="GO" id="GO:0030170">
    <property type="term" value="F:pyridoxal phosphate binding"/>
    <property type="evidence" value="ECO:0007669"/>
    <property type="project" value="InterPro"/>
</dbReference>
<name>A0A1M6MQZ2_9BACT</name>
<proteinExistence type="inferred from homology"/>
<dbReference type="OrthoDB" id="7229284at2"/>
<keyword evidence="10 13" id="KW-0119">Carbohydrate metabolism</keyword>
<dbReference type="PANTHER" id="PTHR11468:SF3">
    <property type="entry name" value="GLYCOGEN PHOSPHORYLASE, LIVER FORM"/>
    <property type="match status" value="1"/>
</dbReference>
<dbReference type="GO" id="GO:0005737">
    <property type="term" value="C:cytoplasm"/>
    <property type="evidence" value="ECO:0007669"/>
    <property type="project" value="UniProtKB-SubCell"/>
</dbReference>
<dbReference type="PIRSF" id="PIRSF000460">
    <property type="entry name" value="Pprylas_GlgP"/>
    <property type="match status" value="1"/>
</dbReference>
<dbReference type="InterPro" id="IPR000811">
    <property type="entry name" value="Glyco_trans_35"/>
</dbReference>
<feature type="region of interest" description="Disordered" evidence="14">
    <location>
        <begin position="823"/>
        <end position="845"/>
    </location>
</feature>
<keyword evidence="9 12" id="KW-0663">Pyridoxal phosphate</keyword>
<dbReference type="RefSeq" id="WP_073476057.1">
    <property type="nucleotide sequence ID" value="NZ_FQZU01000013.1"/>
</dbReference>
<evidence type="ECO:0000313" key="15">
    <source>
        <dbReference type="EMBL" id="SHJ85864.1"/>
    </source>
</evidence>
<dbReference type="InterPro" id="IPR035090">
    <property type="entry name" value="Pyridoxal_P_attach_site"/>
</dbReference>
<comment type="similarity">
    <text evidence="4 13">Belongs to the glycogen phosphorylase family.</text>
</comment>
<dbReference type="NCBIfam" id="TIGR02093">
    <property type="entry name" value="P_ylase"/>
    <property type="match status" value="1"/>
</dbReference>
<dbReference type="FunFam" id="3.40.50.2000:FF:000153">
    <property type="entry name" value="Alpha-1,4 glucan phosphorylase"/>
    <property type="match status" value="1"/>
</dbReference>
<dbReference type="EMBL" id="FQZU01000013">
    <property type="protein sequence ID" value="SHJ85864.1"/>
    <property type="molecule type" value="Genomic_DNA"/>
</dbReference>
<protein>
    <recommendedName>
        <fullName evidence="13">Alpha-1,4 glucan phosphorylase</fullName>
        <ecNumber evidence="13">2.4.1.1</ecNumber>
    </recommendedName>
</protein>
<reference evidence="16" key="1">
    <citation type="submission" date="2016-11" db="EMBL/GenBank/DDBJ databases">
        <authorList>
            <person name="Varghese N."/>
            <person name="Submissions S."/>
        </authorList>
    </citation>
    <scope>NUCLEOTIDE SEQUENCE [LARGE SCALE GENOMIC DNA]</scope>
    <source>
        <strain evidence="16">DSM 16219</strain>
    </source>
</reference>
<feature type="compositionally biased region" description="Polar residues" evidence="14">
    <location>
        <begin position="834"/>
        <end position="845"/>
    </location>
</feature>
<evidence type="ECO:0000256" key="5">
    <source>
        <dbReference type="ARBA" id="ARBA00022490"/>
    </source>
</evidence>
<evidence type="ECO:0000256" key="6">
    <source>
        <dbReference type="ARBA" id="ARBA00022533"/>
    </source>
</evidence>
<dbReference type="InterPro" id="IPR011833">
    <property type="entry name" value="Glycg_phsphrylas"/>
</dbReference>
<dbReference type="Proteomes" id="UP000183994">
    <property type="component" value="Unassembled WGS sequence"/>
</dbReference>
<organism evidence="15 16">
    <name type="scientific">Desulfatibacillum alkenivorans DSM 16219</name>
    <dbReference type="NCBI Taxonomy" id="1121393"/>
    <lineage>
        <taxon>Bacteria</taxon>
        <taxon>Pseudomonadati</taxon>
        <taxon>Thermodesulfobacteriota</taxon>
        <taxon>Desulfobacteria</taxon>
        <taxon>Desulfobacterales</taxon>
        <taxon>Desulfatibacillaceae</taxon>
        <taxon>Desulfatibacillum</taxon>
    </lineage>
</organism>
<dbReference type="GO" id="GO:0008184">
    <property type="term" value="F:glycogen phosphorylase activity"/>
    <property type="evidence" value="ECO:0007669"/>
    <property type="project" value="InterPro"/>
</dbReference>
<sequence>MEGELYVRLGYTMDALYRSITRHLAYSLGVVPTQASKRDIYLALSYSVRDRLLEKMLKTNQRYEDSGAKRLYYLSMEFLIGRSLANNLRAMKIYDQVAEALELLGTDVETICDQERDAALGNGGLGRLAACFLDSMASLDMPGFGYGLHYDYGLFEQDISNGYQREKPDSWISEAPALQVERADAACIVPMYGRIEETKDKWGRHNPLWLGWNLVTGVPYDIPIAGYGGLTVNRLRLFAARPSTEFDIKIFNEGDYLRAVEQKIESEKISKILYPKDSYEAGRELRLIQEYFLVACSLNDIVRTYEKDYSDYNKFPEKVAIQLNDTHPALAVAELMRILVDQKWVPWERAWDITNRTIAYTNHTLLPEALEKWPESLLARLLPRHLQFIYDINQQFLDRVVTLWPGDVDRMRNMSIVEEGPPRQVRMANLAIVGAHSVNGVSALHTDLIKKSLAPNFFEMWPERFNNKTNGITPRRWLCVANPNLHDLIEDAIGPGFVTDLERLRELEPFAEDPVFCEKFLQVKHGNKERLKDVIFNTTVVEVDPASLFDVQVKRIHEYKRQLMNVLGIIWEYLALTEDGVEPANPKTFIFAGKAAPGYWAAKQLIKLIHNVGNTIEDDPKARDFLKVAFAPNFRVTLAEQIIPAADISQQISTAGFEASGTGNMKFALNGALTIGTMDGANIEISQKVGRENIYICGLTAYEIEKMKRAGSYKPKAMYDKHPMIKRVVDSLASDRFCPRESGLFAWLKDYLLADNEMFFHLADLESYVKTRELSTKEYVDKTLWAKKAILNVARVGHFSSDRTIRQYADEIWDLVPIPPTEAEKSGKLKYTPSDPSSIATARAW</sequence>
<evidence type="ECO:0000256" key="12">
    <source>
        <dbReference type="PIRSR" id="PIRSR000460-1"/>
    </source>
</evidence>
<evidence type="ECO:0000256" key="8">
    <source>
        <dbReference type="ARBA" id="ARBA00022679"/>
    </source>
</evidence>
<comment type="subcellular location">
    <subcellularLocation>
        <location evidence="3">Cytoplasm</location>
    </subcellularLocation>
</comment>
<comment type="function">
    <text evidence="11">Phosphorylase is an important allosteric enzyme in carbohydrate metabolism. Enzymes from different sources differ in their regulatory mechanisms and in their natural substrates. However, all known phosphorylases share catalytic and structural properties.</text>
</comment>